<evidence type="ECO:0000313" key="3">
    <source>
        <dbReference type="EMBL" id="MCB8877905.1"/>
    </source>
</evidence>
<evidence type="ECO:0000259" key="2">
    <source>
        <dbReference type="Pfam" id="PF00892"/>
    </source>
</evidence>
<dbReference type="RefSeq" id="WP_227323550.1">
    <property type="nucleotide sequence ID" value="NZ_JAESVB010000019.1"/>
</dbReference>
<dbReference type="GO" id="GO:0016020">
    <property type="term" value="C:membrane"/>
    <property type="evidence" value="ECO:0007669"/>
    <property type="project" value="InterPro"/>
</dbReference>
<dbReference type="PANTHER" id="PTHR22911:SF137">
    <property type="entry name" value="SOLUTE CARRIER FAMILY 35 MEMBER G2-RELATED"/>
    <property type="match status" value="1"/>
</dbReference>
<evidence type="ECO:0000313" key="4">
    <source>
        <dbReference type="Proteomes" id="UP000708298"/>
    </source>
</evidence>
<name>A0A964E0U6_9PROT</name>
<feature type="transmembrane region" description="Helical" evidence="1">
    <location>
        <begin position="173"/>
        <end position="197"/>
    </location>
</feature>
<dbReference type="EMBL" id="JAESVB010000019">
    <property type="protein sequence ID" value="MCB8877905.1"/>
    <property type="molecule type" value="Genomic_DNA"/>
</dbReference>
<comment type="caution">
    <text evidence="3">The sequence shown here is derived from an EMBL/GenBank/DDBJ whole genome shotgun (WGS) entry which is preliminary data.</text>
</comment>
<dbReference type="InterPro" id="IPR037185">
    <property type="entry name" value="EmrE-like"/>
</dbReference>
<feature type="transmembrane region" description="Helical" evidence="1">
    <location>
        <begin position="116"/>
        <end position="134"/>
    </location>
</feature>
<sequence>MNVAIILGLLAALLFGTTDFAARFAVRRTGTLRTIFYGDLAAACIMSGIVMWRGVPSADLTTWLITIASNLSGLAASACLLRAMATGSLGIVSPIAATYGGVTALLAAASGEALHLAGWIGVALTTAGGATVAKPHQGPKVGPVDHTGAIFAAAAAILYGTSFWLLGQFVVPMLGAVVPTCSYYVLGTAASLAFGISVDHQLRLPSAPALSLVLGTAILGCGATLVLAYGEITGHVAVVTALSTLASVVTVFLARLLLKEKVSISGWIGVTLIVVGLTLLHSG</sequence>
<reference evidence="3" key="1">
    <citation type="journal article" date="2021" name="Microorganisms">
        <title>Acidisoma silvae sp. nov. and Acidisomacellulosilytica sp. nov., Two Acidophilic Bacteria Isolated from Decaying Wood, Hydrolyzing Cellulose and Producing Poly-3-hydroxybutyrate.</title>
        <authorList>
            <person name="Mieszkin S."/>
            <person name="Pouder E."/>
            <person name="Uroz S."/>
            <person name="Simon-Colin C."/>
            <person name="Alain K."/>
        </authorList>
    </citation>
    <scope>NUCLEOTIDE SEQUENCE</scope>
    <source>
        <strain evidence="3">HW T2.11</strain>
    </source>
</reference>
<dbReference type="Pfam" id="PF00892">
    <property type="entry name" value="EamA"/>
    <property type="match status" value="2"/>
</dbReference>
<keyword evidence="4" id="KW-1185">Reference proteome</keyword>
<feature type="transmembrane region" description="Helical" evidence="1">
    <location>
        <begin position="31"/>
        <end position="52"/>
    </location>
</feature>
<feature type="transmembrane region" description="Helical" evidence="1">
    <location>
        <begin position="264"/>
        <end position="282"/>
    </location>
</feature>
<keyword evidence="1" id="KW-1133">Transmembrane helix</keyword>
<dbReference type="AlphaFoldDB" id="A0A964E0U6"/>
<reference evidence="3" key="2">
    <citation type="submission" date="2021-01" db="EMBL/GenBank/DDBJ databases">
        <authorList>
            <person name="Mieszkin S."/>
            <person name="Pouder E."/>
            <person name="Alain K."/>
        </authorList>
    </citation>
    <scope>NUCLEOTIDE SEQUENCE</scope>
    <source>
        <strain evidence="3">HW T2.11</strain>
    </source>
</reference>
<feature type="domain" description="EamA" evidence="2">
    <location>
        <begin position="147"/>
        <end position="280"/>
    </location>
</feature>
<dbReference type="Gene3D" id="1.10.3730.20">
    <property type="match status" value="1"/>
</dbReference>
<feature type="transmembrane region" description="Helical" evidence="1">
    <location>
        <begin position="209"/>
        <end position="229"/>
    </location>
</feature>
<feature type="transmembrane region" description="Helical" evidence="1">
    <location>
        <begin position="146"/>
        <end position="166"/>
    </location>
</feature>
<dbReference type="InterPro" id="IPR000620">
    <property type="entry name" value="EamA_dom"/>
</dbReference>
<dbReference type="Proteomes" id="UP000708298">
    <property type="component" value="Unassembled WGS sequence"/>
</dbReference>
<proteinExistence type="predicted"/>
<evidence type="ECO:0000256" key="1">
    <source>
        <dbReference type="SAM" id="Phobius"/>
    </source>
</evidence>
<dbReference type="SUPFAM" id="SSF103481">
    <property type="entry name" value="Multidrug resistance efflux transporter EmrE"/>
    <property type="match status" value="2"/>
</dbReference>
<accession>A0A964E0U6</accession>
<protein>
    <submittedName>
        <fullName evidence="3">DMT family transporter</fullName>
    </submittedName>
</protein>
<feature type="transmembrane region" description="Helical" evidence="1">
    <location>
        <begin position="64"/>
        <end position="85"/>
    </location>
</feature>
<keyword evidence="1" id="KW-0812">Transmembrane</keyword>
<feature type="transmembrane region" description="Helical" evidence="1">
    <location>
        <begin position="91"/>
        <end position="109"/>
    </location>
</feature>
<organism evidence="3 4">
    <name type="scientific">Acidisoma silvae</name>
    <dbReference type="NCBI Taxonomy" id="2802396"/>
    <lineage>
        <taxon>Bacteria</taxon>
        <taxon>Pseudomonadati</taxon>
        <taxon>Pseudomonadota</taxon>
        <taxon>Alphaproteobacteria</taxon>
        <taxon>Acetobacterales</taxon>
        <taxon>Acidocellaceae</taxon>
        <taxon>Acidisoma</taxon>
    </lineage>
</organism>
<feature type="domain" description="EamA" evidence="2">
    <location>
        <begin position="4"/>
        <end position="128"/>
    </location>
</feature>
<feature type="transmembrane region" description="Helical" evidence="1">
    <location>
        <begin position="236"/>
        <end position="258"/>
    </location>
</feature>
<keyword evidence="1" id="KW-0472">Membrane</keyword>
<dbReference type="PANTHER" id="PTHR22911">
    <property type="entry name" value="ACYL-MALONYL CONDENSING ENZYME-RELATED"/>
    <property type="match status" value="1"/>
</dbReference>
<gene>
    <name evidence="3" type="ORF">ASILVAE211_22130</name>
</gene>